<reference evidence="5 6" key="1">
    <citation type="submission" date="2018-12" db="EMBL/GenBank/DDBJ databases">
        <authorList>
            <consortium name="Pathogen Informatics"/>
        </authorList>
    </citation>
    <scope>NUCLEOTIDE SEQUENCE [LARGE SCALE GENOMIC DNA]</scope>
    <source>
        <strain evidence="5 6">NCTC11432</strain>
    </source>
</reference>
<dbReference type="SUPFAM" id="SSF116734">
    <property type="entry name" value="DNA methylase specificity domain"/>
    <property type="match status" value="2"/>
</dbReference>
<dbReference type="InterPro" id="IPR044946">
    <property type="entry name" value="Restrct_endonuc_typeI_TRD_sf"/>
</dbReference>
<dbReference type="REBASE" id="286196">
    <property type="entry name" value="S4.Cgl11432I"/>
</dbReference>
<dbReference type="Pfam" id="PF01420">
    <property type="entry name" value="Methylase_S"/>
    <property type="match status" value="1"/>
</dbReference>
<dbReference type="OrthoDB" id="667970at2"/>
<dbReference type="Gene3D" id="3.90.220.20">
    <property type="entry name" value="DNA methylase specificity domains"/>
    <property type="match status" value="2"/>
</dbReference>
<accession>A0A3S4QZ67</accession>
<dbReference type="InterPro" id="IPR052021">
    <property type="entry name" value="Type-I_RS_S_subunit"/>
</dbReference>
<dbReference type="GO" id="GO:0009307">
    <property type="term" value="P:DNA restriction-modification system"/>
    <property type="evidence" value="ECO:0007669"/>
    <property type="project" value="UniProtKB-KW"/>
</dbReference>
<gene>
    <name evidence="5" type="ORF">NCTC11432_04167</name>
</gene>
<dbReference type="Proteomes" id="UP000279227">
    <property type="component" value="Chromosome"/>
</dbReference>
<evidence type="ECO:0000313" key="5">
    <source>
        <dbReference type="EMBL" id="VEE10546.1"/>
    </source>
</evidence>
<dbReference type="PANTHER" id="PTHR30408:SF13">
    <property type="entry name" value="TYPE I RESTRICTION ENZYME HINDI SPECIFICITY SUBUNIT"/>
    <property type="match status" value="1"/>
</dbReference>
<dbReference type="AlphaFoldDB" id="A0A3S4QZ67"/>
<evidence type="ECO:0000313" key="6">
    <source>
        <dbReference type="Proteomes" id="UP000279227"/>
    </source>
</evidence>
<protein>
    <submittedName>
        <fullName evidence="5">Type I restriction modification DNA specificity domain</fullName>
    </submittedName>
</protein>
<feature type="domain" description="Type I restriction modification DNA specificity" evidence="4">
    <location>
        <begin position="20"/>
        <end position="197"/>
    </location>
</feature>
<dbReference type="GO" id="GO:0003677">
    <property type="term" value="F:DNA binding"/>
    <property type="evidence" value="ECO:0007669"/>
    <property type="project" value="UniProtKB-KW"/>
</dbReference>
<name>A0A3S4QZ67_CHRGE</name>
<evidence type="ECO:0000256" key="3">
    <source>
        <dbReference type="ARBA" id="ARBA00023125"/>
    </source>
</evidence>
<comment type="similarity">
    <text evidence="1">Belongs to the type-I restriction system S methylase family.</text>
</comment>
<dbReference type="InterPro" id="IPR000055">
    <property type="entry name" value="Restrct_endonuc_typeI_TRD"/>
</dbReference>
<organism evidence="5 6">
    <name type="scientific">Chryseobacterium gleum</name>
    <name type="common">Flavobacterium gleum</name>
    <dbReference type="NCBI Taxonomy" id="250"/>
    <lineage>
        <taxon>Bacteria</taxon>
        <taxon>Pseudomonadati</taxon>
        <taxon>Bacteroidota</taxon>
        <taxon>Flavobacteriia</taxon>
        <taxon>Flavobacteriales</taxon>
        <taxon>Weeksellaceae</taxon>
        <taxon>Chryseobacterium group</taxon>
        <taxon>Chryseobacterium</taxon>
    </lineage>
</organism>
<dbReference type="EMBL" id="LR134289">
    <property type="protein sequence ID" value="VEE10546.1"/>
    <property type="molecule type" value="Genomic_DNA"/>
</dbReference>
<dbReference type="RefSeq" id="WP_126358681.1">
    <property type="nucleotide sequence ID" value="NZ_LR134289.1"/>
</dbReference>
<keyword evidence="2" id="KW-0680">Restriction system</keyword>
<sequence length="399" mass="45096">MINKKLKVGNVPNLRFPEFMEEWETKKLGEIATFSKGKGISKSDIEENGIIECIRYGELYTHYREVINEIKSKTNVNPSTLVLSEKNDVIIPASGETTIDIATASCVLKSGIALGGDLNIIKTNINGIFLSYYLNSKKKMEIANLAQGISVVHLYSSQLASLSLSLPKLNEQNRISSFLALIDERIQTQNKIIEQLETLIKGLCQNLANNKQWEKQYLRNILTERKETNKDNLPIFSVSVSKGVINQIEYLGRSFASKNTTNYNVVHFGDVVYTKSPTGEFPYGIIKQSFISENVAVSPLYGVYEPKNVCIGNILHYYFNSPINANNYLHSLVQKGAKNTINITNQRFLDNTIFLPTDEKEVENIASLLNNIDQKIQTEEAILTQFENQKKYLLNQMFV</sequence>
<dbReference type="PANTHER" id="PTHR30408">
    <property type="entry name" value="TYPE-1 RESTRICTION ENZYME ECOKI SPECIFICITY PROTEIN"/>
    <property type="match status" value="1"/>
</dbReference>
<evidence type="ECO:0000256" key="1">
    <source>
        <dbReference type="ARBA" id="ARBA00010923"/>
    </source>
</evidence>
<evidence type="ECO:0000259" key="4">
    <source>
        <dbReference type="Pfam" id="PF01420"/>
    </source>
</evidence>
<keyword evidence="3" id="KW-0238">DNA-binding</keyword>
<evidence type="ECO:0000256" key="2">
    <source>
        <dbReference type="ARBA" id="ARBA00022747"/>
    </source>
</evidence>
<proteinExistence type="inferred from homology"/>
<dbReference type="KEGG" id="cgle:NCTC11432_04167"/>